<organism evidence="1 2">
    <name type="scientific">Hevea brasiliensis</name>
    <name type="common">Para rubber tree</name>
    <name type="synonym">Siphonia brasiliensis</name>
    <dbReference type="NCBI Taxonomy" id="3981"/>
    <lineage>
        <taxon>Eukaryota</taxon>
        <taxon>Viridiplantae</taxon>
        <taxon>Streptophyta</taxon>
        <taxon>Embryophyta</taxon>
        <taxon>Tracheophyta</taxon>
        <taxon>Spermatophyta</taxon>
        <taxon>Magnoliopsida</taxon>
        <taxon>eudicotyledons</taxon>
        <taxon>Gunneridae</taxon>
        <taxon>Pentapetalae</taxon>
        <taxon>rosids</taxon>
        <taxon>fabids</taxon>
        <taxon>Malpighiales</taxon>
        <taxon>Euphorbiaceae</taxon>
        <taxon>Crotonoideae</taxon>
        <taxon>Micrandreae</taxon>
        <taxon>Hevea</taxon>
    </lineage>
</organism>
<evidence type="ECO:0000313" key="2">
    <source>
        <dbReference type="Proteomes" id="UP000467840"/>
    </source>
</evidence>
<dbReference type="AlphaFoldDB" id="A0A6A6K5G7"/>
<gene>
    <name evidence="1" type="ORF">GH714_017846</name>
</gene>
<dbReference type="EMBL" id="JAAGAX010000018">
    <property type="protein sequence ID" value="KAF2283992.1"/>
    <property type="molecule type" value="Genomic_DNA"/>
</dbReference>
<evidence type="ECO:0000313" key="1">
    <source>
        <dbReference type="EMBL" id="KAF2283992.1"/>
    </source>
</evidence>
<proteinExistence type="predicted"/>
<sequence>MNLCKLLASGKPDILITFVVTEEWLGCRSSEPKPNDSIVLIDPTPIFVGVDFPRFYEAVMTEMETPFEEVLDHIDPPVTAIIGDVELRWAIDLGN</sequence>
<accession>A0A6A6K5G7</accession>
<dbReference type="Proteomes" id="UP000467840">
    <property type="component" value="Chromosome 12"/>
</dbReference>
<keyword evidence="2" id="KW-1185">Reference proteome</keyword>
<comment type="caution">
    <text evidence="1">The sequence shown here is derived from an EMBL/GenBank/DDBJ whole genome shotgun (WGS) entry which is preliminary data.</text>
</comment>
<reference evidence="1 2" key="1">
    <citation type="journal article" date="2020" name="Mol. Plant">
        <title>The Chromosome-Based Rubber Tree Genome Provides New Insights into Spurge Genome Evolution and Rubber Biosynthesis.</title>
        <authorList>
            <person name="Liu J."/>
            <person name="Shi C."/>
            <person name="Shi C.C."/>
            <person name="Li W."/>
            <person name="Zhang Q.J."/>
            <person name="Zhang Y."/>
            <person name="Li K."/>
            <person name="Lu H.F."/>
            <person name="Shi C."/>
            <person name="Zhu S.T."/>
            <person name="Xiao Z.Y."/>
            <person name="Nan H."/>
            <person name="Yue Y."/>
            <person name="Zhu X.G."/>
            <person name="Wu Y."/>
            <person name="Hong X.N."/>
            <person name="Fan G.Y."/>
            <person name="Tong Y."/>
            <person name="Zhang D."/>
            <person name="Mao C.L."/>
            <person name="Liu Y.L."/>
            <person name="Hao S.J."/>
            <person name="Liu W.Q."/>
            <person name="Lv M.Q."/>
            <person name="Zhang H.B."/>
            <person name="Liu Y."/>
            <person name="Hu-Tang G.R."/>
            <person name="Wang J.P."/>
            <person name="Wang J.H."/>
            <person name="Sun Y.H."/>
            <person name="Ni S.B."/>
            <person name="Chen W.B."/>
            <person name="Zhang X.C."/>
            <person name="Jiao Y.N."/>
            <person name="Eichler E.E."/>
            <person name="Li G.H."/>
            <person name="Liu X."/>
            <person name="Gao L.Z."/>
        </authorList>
    </citation>
    <scope>NUCLEOTIDE SEQUENCE [LARGE SCALE GENOMIC DNA]</scope>
    <source>
        <strain evidence="2">cv. GT1</strain>
        <tissue evidence="1">Leaf</tissue>
    </source>
</reference>
<protein>
    <submittedName>
        <fullName evidence="1">Uncharacterized protein</fullName>
    </submittedName>
</protein>
<name>A0A6A6K5G7_HEVBR</name>
<dbReference type="Gene3D" id="3.40.50.2000">
    <property type="entry name" value="Glycogen Phosphorylase B"/>
    <property type="match status" value="1"/>
</dbReference>